<feature type="transmembrane region" description="Helical" evidence="9">
    <location>
        <begin position="228"/>
        <end position="247"/>
    </location>
</feature>
<dbReference type="InterPro" id="IPR051088">
    <property type="entry name" value="PTS_Sugar-EIIC/EIIB"/>
</dbReference>
<keyword evidence="6 9" id="KW-1133">Transmembrane helix</keyword>
<comment type="function">
    <text evidence="8">The phosphoenolpyruvate-dependent sugar phosphotransferase system (PTS), a major carbohydrate active -transport system, catalyzes the phosphorylation of incoming sugar substrates concomitant with their translocation across the cell membrane.</text>
</comment>
<feature type="transmembrane region" description="Helical" evidence="9">
    <location>
        <begin position="188"/>
        <end position="208"/>
    </location>
</feature>
<accession>A0A5J6WIE7</accession>
<evidence type="ECO:0000256" key="4">
    <source>
        <dbReference type="ARBA" id="ARBA00022597"/>
    </source>
</evidence>
<evidence type="ECO:0000313" key="12">
    <source>
        <dbReference type="Proteomes" id="UP000327424"/>
    </source>
</evidence>
<dbReference type="PIRSF" id="PIRSF006351">
    <property type="entry name" value="PTS_EIIC-Cellobiose"/>
    <property type="match status" value="1"/>
</dbReference>
<keyword evidence="4 8" id="KW-0762">Sugar transport</keyword>
<dbReference type="Proteomes" id="UP000327424">
    <property type="component" value="Chromosome"/>
</dbReference>
<dbReference type="AlphaFoldDB" id="A0A5J6WIE7"/>
<organism evidence="11 12">
    <name type="scientific">Moritella marina ATCC 15381</name>
    <dbReference type="NCBI Taxonomy" id="1202962"/>
    <lineage>
        <taxon>Bacteria</taxon>
        <taxon>Pseudomonadati</taxon>
        <taxon>Pseudomonadota</taxon>
        <taxon>Gammaproteobacteria</taxon>
        <taxon>Alteromonadales</taxon>
        <taxon>Moritellaceae</taxon>
        <taxon>Moritella</taxon>
    </lineage>
</organism>
<dbReference type="GO" id="GO:0005886">
    <property type="term" value="C:plasma membrane"/>
    <property type="evidence" value="ECO:0007669"/>
    <property type="project" value="UniProtKB-SubCell"/>
</dbReference>
<evidence type="ECO:0000256" key="9">
    <source>
        <dbReference type="SAM" id="Phobius"/>
    </source>
</evidence>
<dbReference type="Pfam" id="PF02378">
    <property type="entry name" value="PTS_EIIC"/>
    <property type="match status" value="1"/>
</dbReference>
<feature type="transmembrane region" description="Helical" evidence="9">
    <location>
        <begin position="349"/>
        <end position="368"/>
    </location>
</feature>
<dbReference type="PANTHER" id="PTHR33989">
    <property type="match status" value="1"/>
</dbReference>
<keyword evidence="12" id="KW-1185">Reference proteome</keyword>
<proteinExistence type="predicted"/>
<reference evidence="11 12" key="1">
    <citation type="submission" date="2019-09" db="EMBL/GenBank/DDBJ databases">
        <title>Hybrid Assembly of the complete Genome of the Deep-Sea Bacterium Moritella marina from long Nanopore and Illumina reads.</title>
        <authorList>
            <person name="Magin S."/>
            <person name="Georgoulis A."/>
            <person name="Papadimitriou K."/>
            <person name="Iliakis G."/>
            <person name="Vorgias C.E."/>
        </authorList>
    </citation>
    <scope>NUCLEOTIDE SEQUENCE [LARGE SCALE GENOMIC DNA]</scope>
    <source>
        <strain evidence="11 12">MP-1</strain>
    </source>
</reference>
<evidence type="ECO:0000256" key="6">
    <source>
        <dbReference type="ARBA" id="ARBA00022989"/>
    </source>
</evidence>
<dbReference type="KEGG" id="mmaa:FR932_03530"/>
<feature type="transmembrane region" description="Helical" evidence="9">
    <location>
        <begin position="77"/>
        <end position="101"/>
    </location>
</feature>
<feature type="transmembrane region" description="Helical" evidence="9">
    <location>
        <begin position="143"/>
        <end position="167"/>
    </location>
</feature>
<dbReference type="RefSeq" id="WP_019439910.1">
    <property type="nucleotide sequence ID" value="NZ_ALOE01000005.1"/>
</dbReference>
<dbReference type="GO" id="GO:0008982">
    <property type="term" value="F:protein-N(PI)-phosphohistidine-sugar phosphotransferase activity"/>
    <property type="evidence" value="ECO:0007669"/>
    <property type="project" value="UniProtKB-UniRule"/>
</dbReference>
<dbReference type="InterPro" id="IPR004796">
    <property type="entry name" value="PTS_IIC_cello"/>
</dbReference>
<dbReference type="InterPro" id="IPR004501">
    <property type="entry name" value="PTS_EIIC_3"/>
</dbReference>
<evidence type="ECO:0000256" key="5">
    <source>
        <dbReference type="ARBA" id="ARBA00022692"/>
    </source>
</evidence>
<feature type="transmembrane region" description="Helical" evidence="9">
    <location>
        <begin position="291"/>
        <end position="311"/>
    </location>
</feature>
<feature type="transmembrane region" description="Helical" evidence="9">
    <location>
        <begin position="113"/>
        <end position="131"/>
    </location>
</feature>
<dbReference type="PANTHER" id="PTHR33989:SF4">
    <property type="entry name" value="PTS SYSTEM N,N'-DIACETYLCHITOBIOSE-SPECIFIC EIIC COMPONENT"/>
    <property type="match status" value="1"/>
</dbReference>
<evidence type="ECO:0000256" key="2">
    <source>
        <dbReference type="ARBA" id="ARBA00022448"/>
    </source>
</evidence>
<keyword evidence="5 9" id="KW-0812">Transmembrane</keyword>
<gene>
    <name evidence="11" type="ORF">FR932_03530</name>
</gene>
<dbReference type="InterPro" id="IPR003352">
    <property type="entry name" value="PTS_EIIC"/>
</dbReference>
<feature type="transmembrane region" description="Helical" evidence="9">
    <location>
        <begin position="388"/>
        <end position="415"/>
    </location>
</feature>
<dbReference type="PROSITE" id="PS51105">
    <property type="entry name" value="PTS_EIIC_TYPE_3"/>
    <property type="match status" value="1"/>
</dbReference>
<dbReference type="OrthoDB" id="5843984at2"/>
<evidence type="ECO:0000256" key="7">
    <source>
        <dbReference type="ARBA" id="ARBA00023136"/>
    </source>
</evidence>
<evidence type="ECO:0000256" key="3">
    <source>
        <dbReference type="ARBA" id="ARBA00022475"/>
    </source>
</evidence>
<dbReference type="GO" id="GO:0009401">
    <property type="term" value="P:phosphoenolpyruvate-dependent sugar phosphotransferase system"/>
    <property type="evidence" value="ECO:0007669"/>
    <property type="project" value="InterPro"/>
</dbReference>
<evidence type="ECO:0000259" key="10">
    <source>
        <dbReference type="PROSITE" id="PS51105"/>
    </source>
</evidence>
<feature type="transmembrane region" description="Helical" evidence="9">
    <location>
        <begin position="34"/>
        <end position="52"/>
    </location>
</feature>
<sequence length="446" mass="47438">MSLINSTMNFVERVIAPIAGKVASQKHICAIKDGFISTMPFLIVGSLLLVFANPPGTGNWFLDGWNSVVQGIGRDNIVGPFFVSMGIFAMYSAYGIAYNLAETLNTKGVSPMNSGMLSMFSFLLAVAPAVWVGGELGSVIPMAYLGGAGAFTAIICGLLVPTLQTFLVEKNIRIKMPEAVPEKISASFDLLIPVVVMILIVQIINGVLGNFDLNIATGIMALFKPLVAASDTFFAFALAILLIQLLWFAGIHGASVVGGIIGPLLLINLGANQEALEAGRELPAIFINPVMDFFVFVGGSGGTLALVCMMARSKSAHLRTIGKMSFIPGCFNINEPVTFGTPIVMNPTFFIPWIAAPLVNACIVWGAFKLDLVSKVVALPPWTMPAPIGAVMSTNSMFAAVIVATCFTVSGLIFYPFFKAYEKELLAQEKFEEKADEKALSPATAG</sequence>
<protein>
    <recommendedName>
        <fullName evidence="8">Permease IIC component</fullName>
    </recommendedName>
</protein>
<keyword evidence="2 8" id="KW-0813">Transport</keyword>
<keyword evidence="3 8" id="KW-1003">Cell membrane</keyword>
<feature type="domain" description="PTS EIIC type-3" evidence="10">
    <location>
        <begin position="11"/>
        <end position="417"/>
    </location>
</feature>
<comment type="subcellular location">
    <subcellularLocation>
        <location evidence="1">Cell membrane</location>
        <topology evidence="1">Multi-pass membrane protein</topology>
    </subcellularLocation>
</comment>
<evidence type="ECO:0000256" key="1">
    <source>
        <dbReference type="ARBA" id="ARBA00004651"/>
    </source>
</evidence>
<evidence type="ECO:0000256" key="8">
    <source>
        <dbReference type="PIRNR" id="PIRNR006351"/>
    </source>
</evidence>
<evidence type="ECO:0000313" key="11">
    <source>
        <dbReference type="EMBL" id="QFI36960.1"/>
    </source>
</evidence>
<feature type="transmembrane region" description="Helical" evidence="9">
    <location>
        <begin position="254"/>
        <end position="271"/>
    </location>
</feature>
<name>A0A5J6WIE7_MORMI</name>
<dbReference type="EMBL" id="CP044399">
    <property type="protein sequence ID" value="QFI36960.1"/>
    <property type="molecule type" value="Genomic_DNA"/>
</dbReference>
<keyword evidence="7 8" id="KW-0472">Membrane</keyword>
<dbReference type="NCBIfam" id="TIGR00410">
    <property type="entry name" value="lacE"/>
    <property type="match status" value="1"/>
</dbReference>